<dbReference type="NCBIfam" id="NF008761">
    <property type="entry name" value="PRK11797.1"/>
    <property type="match status" value="1"/>
</dbReference>
<protein>
    <recommendedName>
        <fullName evidence="2">D-ribose pyranase</fullName>
        <ecNumber evidence="2">5.4.99.62</ecNumber>
    </recommendedName>
</protein>
<accession>A0A317ZHI0</accession>
<keyword evidence="3" id="KW-0963">Cytoplasm</keyword>
<dbReference type="GO" id="GO:0016872">
    <property type="term" value="F:intramolecular lyase activity"/>
    <property type="evidence" value="ECO:0007669"/>
    <property type="project" value="InterPro"/>
</dbReference>
<dbReference type="Pfam" id="PF05025">
    <property type="entry name" value="RbsD_FucU"/>
    <property type="match status" value="1"/>
</dbReference>
<dbReference type="InterPro" id="IPR023064">
    <property type="entry name" value="D-ribose_pyranase"/>
</dbReference>
<dbReference type="GO" id="GO:0005829">
    <property type="term" value="C:cytosol"/>
    <property type="evidence" value="ECO:0007669"/>
    <property type="project" value="TreeGrafter"/>
</dbReference>
<comment type="caution">
    <text evidence="6">The sequence shown here is derived from an EMBL/GenBank/DDBJ whole genome shotgun (WGS) entry which is preliminary data.</text>
</comment>
<evidence type="ECO:0000256" key="3">
    <source>
        <dbReference type="ARBA" id="ARBA00022490"/>
    </source>
</evidence>
<dbReference type="GO" id="GO:0062193">
    <property type="term" value="F:D-ribose pyranase activity"/>
    <property type="evidence" value="ECO:0007669"/>
    <property type="project" value="UniProtKB-EC"/>
</dbReference>
<proteinExistence type="predicted"/>
<sequence length="142" mass="15724">MKEVGFLNGQVDAALARQGHMDLLMVVDAGFPVPDHVELIDLALKPDTPTVPEVLAELAKIHSVEKLVLAEETRQHNPTYFKNVTSGPWEGAEVEVIPHTELKVRSHEVKTIIRTGDFTAWANIMLVSGAGDRWKLEVPPKE</sequence>
<dbReference type="PANTHER" id="PTHR37831:SF1">
    <property type="entry name" value="D-RIBOSE PYRANASE"/>
    <property type="match status" value="1"/>
</dbReference>
<evidence type="ECO:0000256" key="2">
    <source>
        <dbReference type="ARBA" id="ARBA00012862"/>
    </source>
</evidence>
<evidence type="ECO:0000256" key="1">
    <source>
        <dbReference type="ARBA" id="ARBA00000223"/>
    </source>
</evidence>
<name>A0A317ZHI0_9BACT</name>
<dbReference type="Proteomes" id="UP000247099">
    <property type="component" value="Unassembled WGS sequence"/>
</dbReference>
<reference evidence="6 7" key="1">
    <citation type="submission" date="2018-05" db="EMBL/GenBank/DDBJ databases">
        <title>Coraliomargarita sinensis sp. nov., isolated from a marine solar saltern.</title>
        <authorList>
            <person name="Zhou L.Y."/>
        </authorList>
    </citation>
    <scope>NUCLEOTIDE SEQUENCE [LARGE SCALE GENOMIC DNA]</scope>
    <source>
        <strain evidence="6 7">WN38</strain>
    </source>
</reference>
<evidence type="ECO:0000313" key="7">
    <source>
        <dbReference type="Proteomes" id="UP000247099"/>
    </source>
</evidence>
<dbReference type="InterPro" id="IPR023750">
    <property type="entry name" value="RbsD-like_sf"/>
</dbReference>
<keyword evidence="7" id="KW-1185">Reference proteome</keyword>
<dbReference type="RefSeq" id="WP_110130017.1">
    <property type="nucleotide sequence ID" value="NZ_QHJQ01000002.1"/>
</dbReference>
<gene>
    <name evidence="6" type="ORF">DDZ13_03360</name>
</gene>
<dbReference type="InterPro" id="IPR007721">
    <property type="entry name" value="RbsD_FucU"/>
</dbReference>
<keyword evidence="5" id="KW-0119">Carbohydrate metabolism</keyword>
<dbReference type="GO" id="GO:0019303">
    <property type="term" value="P:D-ribose catabolic process"/>
    <property type="evidence" value="ECO:0007669"/>
    <property type="project" value="TreeGrafter"/>
</dbReference>
<organism evidence="6 7">
    <name type="scientific">Coraliomargarita sinensis</name>
    <dbReference type="NCBI Taxonomy" id="2174842"/>
    <lineage>
        <taxon>Bacteria</taxon>
        <taxon>Pseudomonadati</taxon>
        <taxon>Verrucomicrobiota</taxon>
        <taxon>Opitutia</taxon>
        <taxon>Puniceicoccales</taxon>
        <taxon>Coraliomargaritaceae</taxon>
        <taxon>Coraliomargarita</taxon>
    </lineage>
</organism>
<dbReference type="Gene3D" id="3.40.1650.10">
    <property type="entry name" value="RbsD-like domain"/>
    <property type="match status" value="1"/>
</dbReference>
<keyword evidence="4" id="KW-0413">Isomerase</keyword>
<dbReference type="FunCoup" id="A0A317ZHI0">
    <property type="interactions" value="36"/>
</dbReference>
<comment type="catalytic activity">
    <reaction evidence="1">
        <text>beta-D-ribopyranose = beta-D-ribofuranose</text>
        <dbReference type="Rhea" id="RHEA:25432"/>
        <dbReference type="ChEBI" id="CHEBI:27476"/>
        <dbReference type="ChEBI" id="CHEBI:47002"/>
        <dbReference type="EC" id="5.4.99.62"/>
    </reaction>
</comment>
<dbReference type="EC" id="5.4.99.62" evidence="2"/>
<evidence type="ECO:0000256" key="4">
    <source>
        <dbReference type="ARBA" id="ARBA00023235"/>
    </source>
</evidence>
<dbReference type="AlphaFoldDB" id="A0A317ZHI0"/>
<dbReference type="InParanoid" id="A0A317ZHI0"/>
<dbReference type="PANTHER" id="PTHR37831">
    <property type="entry name" value="D-RIBOSE PYRANASE"/>
    <property type="match status" value="1"/>
</dbReference>
<dbReference type="OrthoDB" id="9805009at2"/>
<evidence type="ECO:0000256" key="5">
    <source>
        <dbReference type="ARBA" id="ARBA00023277"/>
    </source>
</evidence>
<dbReference type="SUPFAM" id="SSF102546">
    <property type="entry name" value="RbsD-like"/>
    <property type="match status" value="1"/>
</dbReference>
<evidence type="ECO:0000313" key="6">
    <source>
        <dbReference type="EMBL" id="PXA05016.1"/>
    </source>
</evidence>
<dbReference type="GO" id="GO:0048029">
    <property type="term" value="F:monosaccharide binding"/>
    <property type="evidence" value="ECO:0007669"/>
    <property type="project" value="InterPro"/>
</dbReference>
<dbReference type="EMBL" id="QHJQ01000002">
    <property type="protein sequence ID" value="PXA05016.1"/>
    <property type="molecule type" value="Genomic_DNA"/>
</dbReference>